<evidence type="ECO:0000259" key="3">
    <source>
        <dbReference type="PROSITE" id="PS51127"/>
    </source>
</evidence>
<feature type="transmembrane region" description="Helical" evidence="2">
    <location>
        <begin position="24"/>
        <end position="49"/>
    </location>
</feature>
<sequence>MTEKHRLPDRAEPSTNQSRGVSEILGAILLFGVVLAVLVLVQVTAVPAWNQQVEFQHNQRVQGDMAQFGDAVTRTASDGTAQSVAIEMGTNYPPRPFLLNPPAASGVIRTTQRAPVTIANAESPEPDVGDYWNGDTHTLDTKAIEYAPRYNQYQNAPTTIYEPGALYDFWRGSGSNGDEGVVIGGTKPVSGTNVNLVTVQGELNESGVQPQSIDVSASSAPSRSFAVQSADGQPIHVEVRTKLPASVWETDYLADQPNVLDVTESDVDASTGLRTVDIQLRASDADGPITYTFNLASVNVGSSGATPPAKYVVKTSGGGYTPSGSQTELTAQARDRYNNPVAGVPITFTDTSGAGSFVGGSGESVTVTTDSDGKATATYTAPSGAYADIEIGARAENDLGTSATAQATEFHLSTVLSGGTTGSAEDQGLNPAGGKSVYLRSISNPSDNKGKWVLTFENRDASASRTWTGIRVNFYKPQSGSGNSNPPTSYTVSRDATQIASGSVRGNYATLSGGGLTFTREGTAGDSHTLTFSFTGGSAPDSRDIFVISVEWSDGSATYIVG</sequence>
<dbReference type="InterPro" id="IPR003344">
    <property type="entry name" value="Big_1_dom"/>
</dbReference>
<dbReference type="Gene3D" id="2.60.40.10">
    <property type="entry name" value="Immunoglobulins"/>
    <property type="match status" value="1"/>
</dbReference>
<comment type="caution">
    <text evidence="4">The sequence shown here is derived from an EMBL/GenBank/DDBJ whole genome shotgun (WGS) entry which is preliminary data.</text>
</comment>
<evidence type="ECO:0000256" key="2">
    <source>
        <dbReference type="SAM" id="Phobius"/>
    </source>
</evidence>
<comment type="similarity">
    <text evidence="1">Belongs to the intimin/invasin family.</text>
</comment>
<dbReference type="InterPro" id="IPR013783">
    <property type="entry name" value="Ig-like_fold"/>
</dbReference>
<feature type="domain" description="Big-1" evidence="3">
    <location>
        <begin position="310"/>
        <end position="410"/>
    </location>
</feature>
<organism evidence="4 5">
    <name type="scientific">Halocalculus aciditolerans</name>
    <dbReference type="NCBI Taxonomy" id="1383812"/>
    <lineage>
        <taxon>Archaea</taxon>
        <taxon>Methanobacteriati</taxon>
        <taxon>Methanobacteriota</taxon>
        <taxon>Stenosarchaea group</taxon>
        <taxon>Halobacteria</taxon>
        <taxon>Halobacteriales</taxon>
        <taxon>Halobacteriaceae</taxon>
        <taxon>Halocalculus</taxon>
    </lineage>
</organism>
<evidence type="ECO:0000313" key="5">
    <source>
        <dbReference type="Proteomes" id="UP000607197"/>
    </source>
</evidence>
<keyword evidence="5" id="KW-1185">Reference proteome</keyword>
<dbReference type="EMBL" id="BMPG01000005">
    <property type="protein sequence ID" value="GGL70383.1"/>
    <property type="molecule type" value="Genomic_DNA"/>
</dbReference>
<gene>
    <name evidence="4" type="ORF">GCM10009039_30570</name>
</gene>
<name>A0A830FMI0_9EURY</name>
<protein>
    <recommendedName>
        <fullName evidence="3">Big-1 domain-containing protein</fullName>
    </recommendedName>
</protein>
<keyword evidence="2" id="KW-0812">Transmembrane</keyword>
<accession>A0A830FMI0</accession>
<dbReference type="AlphaFoldDB" id="A0A830FMI0"/>
<evidence type="ECO:0000256" key="1">
    <source>
        <dbReference type="ARBA" id="ARBA00010116"/>
    </source>
</evidence>
<keyword evidence="2" id="KW-0472">Membrane</keyword>
<dbReference type="InterPro" id="IPR008964">
    <property type="entry name" value="Invasin/intimin_cell_adhesion"/>
</dbReference>
<reference evidence="4" key="2">
    <citation type="submission" date="2020-09" db="EMBL/GenBank/DDBJ databases">
        <authorList>
            <person name="Sun Q."/>
            <person name="Ohkuma M."/>
        </authorList>
    </citation>
    <scope>NUCLEOTIDE SEQUENCE</scope>
    <source>
        <strain evidence="4">JCM 19596</strain>
    </source>
</reference>
<proteinExistence type="inferred from homology"/>
<dbReference type="PROSITE" id="PS51127">
    <property type="entry name" value="BIG1"/>
    <property type="match status" value="1"/>
</dbReference>
<reference evidence="4" key="1">
    <citation type="journal article" date="2014" name="Int. J. Syst. Evol. Microbiol.">
        <title>Complete genome sequence of Corynebacterium casei LMG S-19264T (=DSM 44701T), isolated from a smear-ripened cheese.</title>
        <authorList>
            <consortium name="US DOE Joint Genome Institute (JGI-PGF)"/>
            <person name="Walter F."/>
            <person name="Albersmeier A."/>
            <person name="Kalinowski J."/>
            <person name="Ruckert C."/>
        </authorList>
    </citation>
    <scope>NUCLEOTIDE SEQUENCE</scope>
    <source>
        <strain evidence="4">JCM 19596</strain>
    </source>
</reference>
<dbReference type="SUPFAM" id="SSF49373">
    <property type="entry name" value="Invasin/intimin cell-adhesion fragments"/>
    <property type="match status" value="1"/>
</dbReference>
<dbReference type="Proteomes" id="UP000607197">
    <property type="component" value="Unassembled WGS sequence"/>
</dbReference>
<keyword evidence="2" id="KW-1133">Transmembrane helix</keyword>
<evidence type="ECO:0000313" key="4">
    <source>
        <dbReference type="EMBL" id="GGL70383.1"/>
    </source>
</evidence>